<keyword evidence="13" id="KW-0597">Phosphoprotein</keyword>
<dbReference type="OrthoDB" id="9802388at2"/>
<keyword evidence="10" id="KW-0238">DNA-binding</keyword>
<dbReference type="GO" id="GO:0006355">
    <property type="term" value="P:regulation of DNA-templated transcription"/>
    <property type="evidence" value="ECO:0007669"/>
    <property type="project" value="InterPro"/>
</dbReference>
<evidence type="ECO:0000313" key="16">
    <source>
        <dbReference type="EMBL" id="SIS95562.1"/>
    </source>
</evidence>
<dbReference type="Pfam" id="PF02954">
    <property type="entry name" value="HTH_8"/>
    <property type="match status" value="1"/>
</dbReference>
<dbReference type="RefSeq" id="WP_108188586.1">
    <property type="nucleotide sequence ID" value="NZ_FTOG01000007.1"/>
</dbReference>
<dbReference type="Pfam" id="PF25601">
    <property type="entry name" value="AAA_lid_14"/>
    <property type="match status" value="1"/>
</dbReference>
<feature type="domain" description="Response regulatory" evidence="15">
    <location>
        <begin position="23"/>
        <end position="137"/>
    </location>
</feature>
<dbReference type="Pfam" id="PF00072">
    <property type="entry name" value="Response_reg"/>
    <property type="match status" value="1"/>
</dbReference>
<evidence type="ECO:0000256" key="9">
    <source>
        <dbReference type="ARBA" id="ARBA00023015"/>
    </source>
</evidence>
<dbReference type="PROSITE" id="PS00688">
    <property type="entry name" value="SIGMA54_INTERACT_3"/>
    <property type="match status" value="1"/>
</dbReference>
<evidence type="ECO:0000313" key="17">
    <source>
        <dbReference type="Proteomes" id="UP000186221"/>
    </source>
</evidence>
<keyword evidence="12" id="KW-0804">Transcription</keyword>
<evidence type="ECO:0000256" key="10">
    <source>
        <dbReference type="ARBA" id="ARBA00023125"/>
    </source>
</evidence>
<dbReference type="Gene3D" id="3.40.50.2300">
    <property type="match status" value="1"/>
</dbReference>
<proteinExistence type="predicted"/>
<keyword evidence="6" id="KW-0547">Nucleotide-binding</keyword>
<evidence type="ECO:0000259" key="15">
    <source>
        <dbReference type="PROSITE" id="PS50110"/>
    </source>
</evidence>
<evidence type="ECO:0000256" key="1">
    <source>
        <dbReference type="ARBA" id="ARBA00002167"/>
    </source>
</evidence>
<comment type="function">
    <text evidence="1">Required for activation of most nif operons, which are directly involved in nitrogen fixation.</text>
</comment>
<keyword evidence="17" id="KW-1185">Reference proteome</keyword>
<dbReference type="CDD" id="cd00009">
    <property type="entry name" value="AAA"/>
    <property type="match status" value="1"/>
</dbReference>
<dbReference type="InterPro" id="IPR003593">
    <property type="entry name" value="AAA+_ATPase"/>
</dbReference>
<keyword evidence="9" id="KW-0805">Transcription regulation</keyword>
<evidence type="ECO:0000256" key="13">
    <source>
        <dbReference type="PROSITE-ProRule" id="PRU00169"/>
    </source>
</evidence>
<dbReference type="PROSITE" id="PS50045">
    <property type="entry name" value="SIGMA54_INTERACT_4"/>
    <property type="match status" value="1"/>
</dbReference>
<evidence type="ECO:0000256" key="4">
    <source>
        <dbReference type="ARBA" id="ARBA00022723"/>
    </source>
</evidence>
<organism evidence="16 17">
    <name type="scientific">Rhodobacter aestuarii</name>
    <dbReference type="NCBI Taxonomy" id="453582"/>
    <lineage>
        <taxon>Bacteria</taxon>
        <taxon>Pseudomonadati</taxon>
        <taxon>Pseudomonadota</taxon>
        <taxon>Alphaproteobacteria</taxon>
        <taxon>Rhodobacterales</taxon>
        <taxon>Rhodobacter group</taxon>
        <taxon>Rhodobacter</taxon>
    </lineage>
</organism>
<dbReference type="InterPro" id="IPR058031">
    <property type="entry name" value="AAA_lid_NorR"/>
</dbReference>
<dbReference type="InterPro" id="IPR025944">
    <property type="entry name" value="Sigma_54_int_dom_CS"/>
</dbReference>
<dbReference type="InterPro" id="IPR027417">
    <property type="entry name" value="P-loop_NTPase"/>
</dbReference>
<feature type="modified residue" description="4-aspartylphosphate" evidence="13">
    <location>
        <position position="72"/>
    </location>
</feature>
<evidence type="ECO:0000256" key="6">
    <source>
        <dbReference type="ARBA" id="ARBA00022741"/>
    </source>
</evidence>
<dbReference type="GO" id="GO:0000160">
    <property type="term" value="P:phosphorelay signal transduction system"/>
    <property type="evidence" value="ECO:0007669"/>
    <property type="project" value="UniProtKB-KW"/>
</dbReference>
<dbReference type="Proteomes" id="UP000186221">
    <property type="component" value="Unassembled WGS sequence"/>
</dbReference>
<dbReference type="GO" id="GO:0046872">
    <property type="term" value="F:metal ion binding"/>
    <property type="evidence" value="ECO:0007669"/>
    <property type="project" value="UniProtKB-KW"/>
</dbReference>
<sequence length="467" mass="50937">MTSAAATEPSFDLDPTLPPSDYDILIVEDTASMRTIYEAHMRRAGYRTLATGTAGEALELFRAHRVSVVLLDLMLPDRDGLDLLIDLLDVRPSTSVVVVAAERSTERTVSAIRRGALDYLVKPVSETRLMEAVEAAQRAANLAHPPHSKQARTPVGDFVGHSAPMLEVYETIRACARSMAPVCIIGENGTGKEMAAQAIHRLSDRAQGPFITLDCGALTSDRFETEVFGHRRGAFAGAVNDRLGAAELADGGTLFLDEICDLPLALQTKLLRFLQTGQVHPLGAEAARRVNLRILAATSIAPEEAMRRGQLRSDLYYRLMVVPLRMPPLCNRPEDIPLLADTFLHRFSALEGRGLNTIAPETMARLKAHNWPGNVRELANVVRAATVLHEGDMVLPDMLPKALQDIPSAAPVTENRPDFESMTLAELERAAIEAALGRHDGAVQRAAADLGVAPSTLYRKLDTWRQD</sequence>
<keyword evidence="8" id="KW-0902">Two-component regulatory system</keyword>
<protein>
    <recommendedName>
        <fullName evidence="3">Nif-specific regulatory protein</fullName>
    </recommendedName>
</protein>
<dbReference type="InterPro" id="IPR002197">
    <property type="entry name" value="HTH_Fis"/>
</dbReference>
<evidence type="ECO:0000256" key="11">
    <source>
        <dbReference type="ARBA" id="ARBA00023159"/>
    </source>
</evidence>
<keyword evidence="4" id="KW-0479">Metal-binding</keyword>
<dbReference type="SUPFAM" id="SSF46689">
    <property type="entry name" value="Homeodomain-like"/>
    <property type="match status" value="1"/>
</dbReference>
<evidence type="ECO:0000256" key="8">
    <source>
        <dbReference type="ARBA" id="ARBA00023012"/>
    </source>
</evidence>
<dbReference type="SUPFAM" id="SSF52540">
    <property type="entry name" value="P-loop containing nucleoside triphosphate hydrolases"/>
    <property type="match status" value="1"/>
</dbReference>
<evidence type="ECO:0000259" key="14">
    <source>
        <dbReference type="PROSITE" id="PS50045"/>
    </source>
</evidence>
<dbReference type="AlphaFoldDB" id="A0A1N7NB75"/>
<dbReference type="SMART" id="SM00448">
    <property type="entry name" value="REC"/>
    <property type="match status" value="1"/>
</dbReference>
<dbReference type="InterPro" id="IPR009057">
    <property type="entry name" value="Homeodomain-like_sf"/>
</dbReference>
<dbReference type="PANTHER" id="PTHR32071:SF117">
    <property type="entry name" value="PTS-DEPENDENT DIHYDROXYACETONE KINASE OPERON REGULATORY PROTEIN-RELATED"/>
    <property type="match status" value="1"/>
</dbReference>
<dbReference type="PROSITE" id="PS50110">
    <property type="entry name" value="RESPONSE_REGULATORY"/>
    <property type="match status" value="1"/>
</dbReference>
<dbReference type="Gene3D" id="1.10.10.60">
    <property type="entry name" value="Homeodomain-like"/>
    <property type="match status" value="1"/>
</dbReference>
<name>A0A1N7NB75_9RHOB</name>
<dbReference type="FunFam" id="3.40.50.300:FF:000006">
    <property type="entry name" value="DNA-binding transcriptional regulator NtrC"/>
    <property type="match status" value="1"/>
</dbReference>
<keyword evidence="11" id="KW-0010">Activator</keyword>
<dbReference type="InterPro" id="IPR001789">
    <property type="entry name" value="Sig_transdc_resp-reg_receiver"/>
</dbReference>
<dbReference type="EMBL" id="FTOG01000007">
    <property type="protein sequence ID" value="SIS95562.1"/>
    <property type="molecule type" value="Genomic_DNA"/>
</dbReference>
<dbReference type="InterPro" id="IPR025943">
    <property type="entry name" value="Sigma_54_int_dom_ATP-bd_2"/>
</dbReference>
<dbReference type="Gene3D" id="3.40.50.300">
    <property type="entry name" value="P-loop containing nucleotide triphosphate hydrolases"/>
    <property type="match status" value="1"/>
</dbReference>
<accession>A0A1N7NB75</accession>
<feature type="domain" description="Sigma-54 factor interaction" evidence="14">
    <location>
        <begin position="158"/>
        <end position="387"/>
    </location>
</feature>
<dbReference type="PANTHER" id="PTHR32071">
    <property type="entry name" value="TRANSCRIPTIONAL REGULATORY PROTEIN"/>
    <property type="match status" value="1"/>
</dbReference>
<comment type="subunit">
    <text evidence="2">Interacts with sigma-54.</text>
</comment>
<dbReference type="GO" id="GO:0043565">
    <property type="term" value="F:sequence-specific DNA binding"/>
    <property type="evidence" value="ECO:0007669"/>
    <property type="project" value="InterPro"/>
</dbReference>
<dbReference type="Gene3D" id="1.10.8.60">
    <property type="match status" value="1"/>
</dbReference>
<dbReference type="GO" id="GO:0005524">
    <property type="term" value="F:ATP binding"/>
    <property type="evidence" value="ECO:0007669"/>
    <property type="project" value="UniProtKB-KW"/>
</dbReference>
<dbReference type="PROSITE" id="PS00676">
    <property type="entry name" value="SIGMA54_INTERACT_2"/>
    <property type="match status" value="1"/>
</dbReference>
<keyword evidence="5" id="KW-0677">Repeat</keyword>
<gene>
    <name evidence="16" type="ORF">SAMN05421580_107148</name>
</gene>
<reference evidence="17" key="1">
    <citation type="submission" date="2017-01" db="EMBL/GenBank/DDBJ databases">
        <authorList>
            <person name="Varghese N."/>
            <person name="Submissions S."/>
        </authorList>
    </citation>
    <scope>NUCLEOTIDE SEQUENCE [LARGE SCALE GENOMIC DNA]</scope>
    <source>
        <strain evidence="17">DSM 19945</strain>
    </source>
</reference>
<keyword evidence="7" id="KW-0067">ATP-binding</keyword>
<dbReference type="InterPro" id="IPR011006">
    <property type="entry name" value="CheY-like_superfamily"/>
</dbReference>
<evidence type="ECO:0000256" key="3">
    <source>
        <dbReference type="ARBA" id="ARBA00015308"/>
    </source>
</evidence>
<evidence type="ECO:0000256" key="12">
    <source>
        <dbReference type="ARBA" id="ARBA00023163"/>
    </source>
</evidence>
<evidence type="ECO:0000256" key="5">
    <source>
        <dbReference type="ARBA" id="ARBA00022737"/>
    </source>
</evidence>
<dbReference type="SUPFAM" id="SSF52172">
    <property type="entry name" value="CheY-like"/>
    <property type="match status" value="1"/>
</dbReference>
<evidence type="ECO:0000256" key="2">
    <source>
        <dbReference type="ARBA" id="ARBA00011135"/>
    </source>
</evidence>
<dbReference type="STRING" id="453582.SAMN05421580_107148"/>
<evidence type="ECO:0000256" key="7">
    <source>
        <dbReference type="ARBA" id="ARBA00022840"/>
    </source>
</evidence>
<dbReference type="Pfam" id="PF00158">
    <property type="entry name" value="Sigma54_activat"/>
    <property type="match status" value="1"/>
</dbReference>
<dbReference type="SMART" id="SM00382">
    <property type="entry name" value="AAA"/>
    <property type="match status" value="1"/>
</dbReference>
<dbReference type="InterPro" id="IPR002078">
    <property type="entry name" value="Sigma_54_int"/>
</dbReference>